<dbReference type="AlphaFoldDB" id="A0A183TMW3"/>
<sequence length="189" mass="21831">MLPLTSSLKWTPTMTWICRLPYQTPSVPCSRFPGSDAIPPDIYKHGGPQLMAELTTLFQEMWRQGQVSQNFKDATIIFARNLLNHLNGHLEQSLLPENQCGFYRHRGTTDMIFATRQLQEKCQEMRRGTTDMIFAARQLQEKCQEMRTQTYTLAFVDLTKAFDAVNRDGLWKVMQKFGCPEIRGYGESL</sequence>
<evidence type="ECO:0000313" key="3">
    <source>
        <dbReference type="Proteomes" id="UP000275846"/>
    </source>
</evidence>
<evidence type="ECO:0000259" key="1">
    <source>
        <dbReference type="Pfam" id="PF00078"/>
    </source>
</evidence>
<keyword evidence="3" id="KW-1185">Reference proteome</keyword>
<dbReference type="EMBL" id="UYSU01043148">
    <property type="protein sequence ID" value="VDM04197.1"/>
    <property type="molecule type" value="Genomic_DNA"/>
</dbReference>
<evidence type="ECO:0000313" key="4">
    <source>
        <dbReference type="WBParaSite" id="SSLN_0001848601-mRNA-1"/>
    </source>
</evidence>
<feature type="domain" description="Reverse transcriptase" evidence="1">
    <location>
        <begin position="68"/>
        <end position="182"/>
    </location>
</feature>
<protein>
    <submittedName>
        <fullName evidence="4">Reverse transcriptase domain-containing protein</fullName>
    </submittedName>
</protein>
<dbReference type="PANTHER" id="PTHR19446">
    <property type="entry name" value="REVERSE TRANSCRIPTASES"/>
    <property type="match status" value="1"/>
</dbReference>
<dbReference type="WBParaSite" id="SSLN_0001848601-mRNA-1">
    <property type="protein sequence ID" value="SSLN_0001848601-mRNA-1"/>
    <property type="gene ID" value="SSLN_0001848601"/>
</dbReference>
<dbReference type="InterPro" id="IPR000477">
    <property type="entry name" value="RT_dom"/>
</dbReference>
<dbReference type="Proteomes" id="UP000275846">
    <property type="component" value="Unassembled WGS sequence"/>
</dbReference>
<evidence type="ECO:0000313" key="2">
    <source>
        <dbReference type="EMBL" id="VDM04197.1"/>
    </source>
</evidence>
<accession>A0A183TMW3</accession>
<proteinExistence type="predicted"/>
<gene>
    <name evidence="2" type="ORF">SSLN_LOCUS17811</name>
</gene>
<name>A0A183TMW3_SCHSO</name>
<reference evidence="4" key="1">
    <citation type="submission" date="2016-06" db="UniProtKB">
        <authorList>
            <consortium name="WormBaseParasite"/>
        </authorList>
    </citation>
    <scope>IDENTIFICATION</scope>
</reference>
<dbReference type="OrthoDB" id="786357at2759"/>
<reference evidence="2 3" key="2">
    <citation type="submission" date="2018-11" db="EMBL/GenBank/DDBJ databases">
        <authorList>
            <consortium name="Pathogen Informatics"/>
        </authorList>
    </citation>
    <scope>NUCLEOTIDE SEQUENCE [LARGE SCALE GENOMIC DNA]</scope>
    <source>
        <strain evidence="2 3">NST_G2</strain>
    </source>
</reference>
<organism evidence="4">
    <name type="scientific">Schistocephalus solidus</name>
    <name type="common">Tapeworm</name>
    <dbReference type="NCBI Taxonomy" id="70667"/>
    <lineage>
        <taxon>Eukaryota</taxon>
        <taxon>Metazoa</taxon>
        <taxon>Spiralia</taxon>
        <taxon>Lophotrochozoa</taxon>
        <taxon>Platyhelminthes</taxon>
        <taxon>Cestoda</taxon>
        <taxon>Eucestoda</taxon>
        <taxon>Diphyllobothriidea</taxon>
        <taxon>Diphyllobothriidae</taxon>
        <taxon>Schistocephalus</taxon>
    </lineage>
</organism>
<dbReference type="Pfam" id="PF00078">
    <property type="entry name" value="RVT_1"/>
    <property type="match status" value="1"/>
</dbReference>